<feature type="transmembrane region" description="Helical" evidence="5">
    <location>
        <begin position="129"/>
        <end position="151"/>
    </location>
</feature>
<keyword evidence="3 5" id="KW-1133">Transmembrane helix</keyword>
<dbReference type="PANTHER" id="PTHR10037:SF230">
    <property type="entry name" value="CA[2+]-CHANNEL PROTEIN ALPHA[[1]] SUBUNIT T, ISOFORM F"/>
    <property type="match status" value="1"/>
</dbReference>
<dbReference type="PANTHER" id="PTHR10037">
    <property type="entry name" value="VOLTAGE-GATED CATION CHANNEL CALCIUM AND SODIUM"/>
    <property type="match status" value="1"/>
</dbReference>
<evidence type="ECO:0000313" key="8">
    <source>
        <dbReference type="Proteomes" id="UP001460270"/>
    </source>
</evidence>
<evidence type="ECO:0000259" key="6">
    <source>
        <dbReference type="Pfam" id="PF00520"/>
    </source>
</evidence>
<dbReference type="GO" id="GO:0005248">
    <property type="term" value="F:voltage-gated sodium channel activity"/>
    <property type="evidence" value="ECO:0007669"/>
    <property type="project" value="TreeGrafter"/>
</dbReference>
<protein>
    <recommendedName>
        <fullName evidence="6">Ion transport domain-containing protein</fullName>
    </recommendedName>
</protein>
<dbReference type="InterPro" id="IPR005821">
    <property type="entry name" value="Ion_trans_dom"/>
</dbReference>
<dbReference type="InterPro" id="IPR043203">
    <property type="entry name" value="VGCC_Ca_Na"/>
</dbReference>
<dbReference type="GO" id="GO:0043005">
    <property type="term" value="C:neuron projection"/>
    <property type="evidence" value="ECO:0007669"/>
    <property type="project" value="TreeGrafter"/>
</dbReference>
<accession>A0AAW0NRD6</accession>
<dbReference type="AlphaFoldDB" id="A0AAW0NRD6"/>
<dbReference type="Pfam" id="PF00520">
    <property type="entry name" value="Ion_trans"/>
    <property type="match status" value="2"/>
</dbReference>
<feature type="transmembrane region" description="Helical" evidence="5">
    <location>
        <begin position="12"/>
        <end position="39"/>
    </location>
</feature>
<dbReference type="GO" id="GO:0008332">
    <property type="term" value="F:low voltage-gated calcium channel activity"/>
    <property type="evidence" value="ECO:0007669"/>
    <property type="project" value="TreeGrafter"/>
</dbReference>
<proteinExistence type="predicted"/>
<evidence type="ECO:0000256" key="1">
    <source>
        <dbReference type="ARBA" id="ARBA00004141"/>
    </source>
</evidence>
<organism evidence="7 8">
    <name type="scientific">Mugilogobius chulae</name>
    <name type="common">yellowstripe goby</name>
    <dbReference type="NCBI Taxonomy" id="88201"/>
    <lineage>
        <taxon>Eukaryota</taxon>
        <taxon>Metazoa</taxon>
        <taxon>Chordata</taxon>
        <taxon>Craniata</taxon>
        <taxon>Vertebrata</taxon>
        <taxon>Euteleostomi</taxon>
        <taxon>Actinopterygii</taxon>
        <taxon>Neopterygii</taxon>
        <taxon>Teleostei</taxon>
        <taxon>Neoteleostei</taxon>
        <taxon>Acanthomorphata</taxon>
        <taxon>Gobiaria</taxon>
        <taxon>Gobiiformes</taxon>
        <taxon>Gobioidei</taxon>
        <taxon>Gobiidae</taxon>
        <taxon>Gobionellinae</taxon>
        <taxon>Mugilogobius</taxon>
    </lineage>
</organism>
<dbReference type="Gene3D" id="1.10.287.70">
    <property type="match status" value="1"/>
</dbReference>
<evidence type="ECO:0000256" key="2">
    <source>
        <dbReference type="ARBA" id="ARBA00022692"/>
    </source>
</evidence>
<feature type="transmembrane region" description="Helical" evidence="5">
    <location>
        <begin position="259"/>
        <end position="279"/>
    </location>
</feature>
<name>A0AAW0NRD6_9GOBI</name>
<feature type="transmembrane region" description="Helical" evidence="5">
    <location>
        <begin position="200"/>
        <end position="218"/>
    </location>
</feature>
<gene>
    <name evidence="7" type="ORF">WMY93_015509</name>
</gene>
<keyword evidence="8" id="KW-1185">Reference proteome</keyword>
<keyword evidence="4 5" id="KW-0472">Membrane</keyword>
<dbReference type="InterPro" id="IPR027359">
    <property type="entry name" value="Volt_channel_dom_sf"/>
</dbReference>
<feature type="transmembrane region" description="Helical" evidence="5">
    <location>
        <begin position="230"/>
        <end position="253"/>
    </location>
</feature>
<evidence type="ECO:0000313" key="7">
    <source>
        <dbReference type="EMBL" id="KAK7906897.1"/>
    </source>
</evidence>
<reference evidence="8" key="1">
    <citation type="submission" date="2024-04" db="EMBL/GenBank/DDBJ databases">
        <title>Salinicola lusitanus LLJ914,a marine bacterium isolated from the Okinawa Trough.</title>
        <authorList>
            <person name="Li J."/>
        </authorList>
    </citation>
    <scope>NUCLEOTIDE SEQUENCE [LARGE SCALE GENOMIC DNA]</scope>
</reference>
<dbReference type="GO" id="GO:0070509">
    <property type="term" value="P:calcium ion import"/>
    <property type="evidence" value="ECO:0007669"/>
    <property type="project" value="TreeGrafter"/>
</dbReference>
<dbReference type="Gene3D" id="1.20.120.350">
    <property type="entry name" value="Voltage-gated potassium channels. Chain C"/>
    <property type="match status" value="1"/>
</dbReference>
<evidence type="ECO:0000256" key="3">
    <source>
        <dbReference type="ARBA" id="ARBA00022989"/>
    </source>
</evidence>
<dbReference type="EMBL" id="JBBPFD010000011">
    <property type="protein sequence ID" value="KAK7906897.1"/>
    <property type="molecule type" value="Genomic_DNA"/>
</dbReference>
<sequence>MLNHFPQLRLTINTLVAAVGPITNIVLISLMFMFFYAIVGVQMFEGAFYNCMDTDFHDVRHPNITDNSSCLAQNFIWKERTFNFDNLLQALLSLFVMYSKDGWVNIMYDGIDAVGPDIQPITQFNPWRALYFILFMITCVLLLDMFIGTLVDTWFLKVHQERELQRQKQKKRRRVATRRRRVTDPAEDRLQSRYFLYFEWFVRAVVAINLLVMAFDHYGQPKYLEDLMEICFYVLTGLFMIQLLFKTLVLGIRNLVMDWWNVLDVVVLVVSMTTIVLLAPPVKSIFRSTPASSTVCV</sequence>
<comment type="subcellular location">
    <subcellularLocation>
        <location evidence="1">Membrane</location>
        <topology evidence="1">Multi-pass membrane protein</topology>
    </subcellularLocation>
</comment>
<dbReference type="Proteomes" id="UP001460270">
    <property type="component" value="Unassembled WGS sequence"/>
</dbReference>
<dbReference type="GO" id="GO:0086010">
    <property type="term" value="P:membrane depolarization during action potential"/>
    <property type="evidence" value="ECO:0007669"/>
    <property type="project" value="TreeGrafter"/>
</dbReference>
<evidence type="ECO:0000256" key="4">
    <source>
        <dbReference type="ARBA" id="ARBA00023136"/>
    </source>
</evidence>
<keyword evidence="2 5" id="KW-0812">Transmembrane</keyword>
<feature type="domain" description="Ion transport" evidence="6">
    <location>
        <begin position="2"/>
        <end position="153"/>
    </location>
</feature>
<comment type="caution">
    <text evidence="7">The sequence shown here is derived from an EMBL/GenBank/DDBJ whole genome shotgun (WGS) entry which is preliminary data.</text>
</comment>
<dbReference type="SUPFAM" id="SSF81324">
    <property type="entry name" value="Voltage-gated potassium channels"/>
    <property type="match status" value="2"/>
</dbReference>
<evidence type="ECO:0000256" key="5">
    <source>
        <dbReference type="SAM" id="Phobius"/>
    </source>
</evidence>
<dbReference type="GO" id="GO:0001518">
    <property type="term" value="C:voltage-gated sodium channel complex"/>
    <property type="evidence" value="ECO:0007669"/>
    <property type="project" value="TreeGrafter"/>
</dbReference>
<feature type="domain" description="Ion transport" evidence="6">
    <location>
        <begin position="197"/>
        <end position="280"/>
    </location>
</feature>